<dbReference type="EMBL" id="JADCNL010000012">
    <property type="protein sequence ID" value="KAG0457664.1"/>
    <property type="molecule type" value="Genomic_DNA"/>
</dbReference>
<evidence type="ECO:0000313" key="2">
    <source>
        <dbReference type="EMBL" id="KAG0459435.1"/>
    </source>
</evidence>
<accession>A0A835PVM1</accession>
<comment type="caution">
    <text evidence="2">The sequence shown here is derived from an EMBL/GenBank/DDBJ whole genome shotgun (WGS) entry which is preliminary data.</text>
</comment>
<reference evidence="3 4" key="1">
    <citation type="journal article" date="2020" name="Nat. Food">
        <title>A phased Vanilla planifolia genome enables genetic improvement of flavour and production.</title>
        <authorList>
            <person name="Hasing T."/>
            <person name="Tang H."/>
            <person name="Brym M."/>
            <person name="Khazi F."/>
            <person name="Huang T."/>
            <person name="Chambers A.H."/>
        </authorList>
    </citation>
    <scope>NUCLEOTIDE SEQUENCE [LARGE SCALE GENOMIC DNA]</scope>
    <source>
        <tissue evidence="2">Leaf</tissue>
    </source>
</reference>
<proteinExistence type="predicted"/>
<gene>
    <name evidence="2" type="ORF">HPP92_022563</name>
    <name evidence="1" type="ORF">HPP92_022821</name>
</gene>
<dbReference type="Proteomes" id="UP000636800">
    <property type="component" value="Chromosome 12"/>
</dbReference>
<evidence type="ECO:0000313" key="1">
    <source>
        <dbReference type="EMBL" id="KAG0457664.1"/>
    </source>
</evidence>
<sequence length="90" mass="9751">MRAARRDVSRVPVNTRTFNRRSYSRQTHGRGCVSAEGGVCDLGCGEGGLASEPHQTEVDMAGGEVVLPGAILFLPRTFLPKIKNLRHSSD</sequence>
<dbReference type="Proteomes" id="UP000639772">
    <property type="component" value="Chromosome 12"/>
</dbReference>
<evidence type="ECO:0000313" key="4">
    <source>
        <dbReference type="Proteomes" id="UP000639772"/>
    </source>
</evidence>
<evidence type="ECO:0000313" key="3">
    <source>
        <dbReference type="Proteomes" id="UP000636800"/>
    </source>
</evidence>
<keyword evidence="3" id="KW-1185">Reference proteome</keyword>
<dbReference type="AlphaFoldDB" id="A0A835PVM1"/>
<protein>
    <submittedName>
        <fullName evidence="2">Uncharacterized protein</fullName>
    </submittedName>
</protein>
<name>A0A835PVM1_VANPL</name>
<dbReference type="EMBL" id="JADCNM010000012">
    <property type="protein sequence ID" value="KAG0459435.1"/>
    <property type="molecule type" value="Genomic_DNA"/>
</dbReference>
<organism evidence="2 4">
    <name type="scientific">Vanilla planifolia</name>
    <name type="common">Vanilla</name>
    <dbReference type="NCBI Taxonomy" id="51239"/>
    <lineage>
        <taxon>Eukaryota</taxon>
        <taxon>Viridiplantae</taxon>
        <taxon>Streptophyta</taxon>
        <taxon>Embryophyta</taxon>
        <taxon>Tracheophyta</taxon>
        <taxon>Spermatophyta</taxon>
        <taxon>Magnoliopsida</taxon>
        <taxon>Liliopsida</taxon>
        <taxon>Asparagales</taxon>
        <taxon>Orchidaceae</taxon>
        <taxon>Vanilloideae</taxon>
        <taxon>Vanilleae</taxon>
        <taxon>Vanilla</taxon>
    </lineage>
</organism>